<evidence type="ECO:0000313" key="2">
    <source>
        <dbReference type="EMBL" id="KJA23092.1"/>
    </source>
</evidence>
<name>A0A0D2L7J0_HYPSF</name>
<keyword evidence="1" id="KW-0175">Coiled coil</keyword>
<evidence type="ECO:0000256" key="1">
    <source>
        <dbReference type="SAM" id="Coils"/>
    </source>
</evidence>
<dbReference type="EMBL" id="KN817545">
    <property type="protein sequence ID" value="KJA23092.1"/>
    <property type="molecule type" value="Genomic_DNA"/>
</dbReference>
<keyword evidence="3" id="KW-1185">Reference proteome</keyword>
<organism evidence="2 3">
    <name type="scientific">Hypholoma sublateritium (strain FD-334 SS-4)</name>
    <dbReference type="NCBI Taxonomy" id="945553"/>
    <lineage>
        <taxon>Eukaryota</taxon>
        <taxon>Fungi</taxon>
        <taxon>Dikarya</taxon>
        <taxon>Basidiomycota</taxon>
        <taxon>Agaricomycotina</taxon>
        <taxon>Agaricomycetes</taxon>
        <taxon>Agaricomycetidae</taxon>
        <taxon>Agaricales</taxon>
        <taxon>Agaricineae</taxon>
        <taxon>Strophariaceae</taxon>
        <taxon>Hypholoma</taxon>
    </lineage>
</organism>
<reference evidence="3" key="1">
    <citation type="submission" date="2014-04" db="EMBL/GenBank/DDBJ databases">
        <title>Evolutionary Origins and Diversification of the Mycorrhizal Mutualists.</title>
        <authorList>
            <consortium name="DOE Joint Genome Institute"/>
            <consortium name="Mycorrhizal Genomics Consortium"/>
            <person name="Kohler A."/>
            <person name="Kuo A."/>
            <person name="Nagy L.G."/>
            <person name="Floudas D."/>
            <person name="Copeland A."/>
            <person name="Barry K.W."/>
            <person name="Cichocki N."/>
            <person name="Veneault-Fourrey C."/>
            <person name="LaButti K."/>
            <person name="Lindquist E.A."/>
            <person name="Lipzen A."/>
            <person name="Lundell T."/>
            <person name="Morin E."/>
            <person name="Murat C."/>
            <person name="Riley R."/>
            <person name="Ohm R."/>
            <person name="Sun H."/>
            <person name="Tunlid A."/>
            <person name="Henrissat B."/>
            <person name="Grigoriev I.V."/>
            <person name="Hibbett D.S."/>
            <person name="Martin F."/>
        </authorList>
    </citation>
    <scope>NUCLEOTIDE SEQUENCE [LARGE SCALE GENOMIC DNA]</scope>
    <source>
        <strain evidence="3">FD-334 SS-4</strain>
    </source>
</reference>
<protein>
    <submittedName>
        <fullName evidence="2">Uncharacterized protein</fullName>
    </submittedName>
</protein>
<dbReference type="Proteomes" id="UP000054270">
    <property type="component" value="Unassembled WGS sequence"/>
</dbReference>
<feature type="coiled-coil region" evidence="1">
    <location>
        <begin position="29"/>
        <end position="63"/>
    </location>
</feature>
<dbReference type="AlphaFoldDB" id="A0A0D2L7J0"/>
<proteinExistence type="predicted"/>
<gene>
    <name evidence="2" type="ORF">HYPSUDRAFT_86960</name>
</gene>
<evidence type="ECO:0000313" key="3">
    <source>
        <dbReference type="Proteomes" id="UP000054270"/>
    </source>
</evidence>
<sequence length="131" mass="15819">MSQFPNRFPPGITGRQYVQWAEESFGKELEQYHIQRKKFEEQQDKWKAEKAKMEEKLAREIQEEIMKAWMRNEEEQWKKQLQEFTQARNDLLTKHAKDVEDIRNGRNVAIKPVFLESSPRFGFYGSHGWAR</sequence>
<accession>A0A0D2L7J0</accession>